<accession>A0ACB0XUT0</accession>
<sequence>MASILISIFLIFIFSSIANLQQITTTTIGKTTRTFTIDKEANVFLMDGKPFRYISGEIHYFRISAGLNAVQVYVPWNFHEEEPASFNFGGDRDLVEFLRIAQHNGLYVLLRIGPYVCAEIEFGGLPWWLIKDQANIELRTSNKKYLSYVKRYFNVLLPLLRPLLYKNGGPIIMLQIENEYGSVLCDHAYTVWLRDIVREQLGSDVVLYTTDGFNENMVRCGSVPGTFPTVDFGAPQTIDSASKKFQVQRKFSGGGPNVNSEFYTTWFSMWGDRSVPRQDIKNVVDSIEVMWQLNASFSFYMIHGGTNFGFWNGREPDGPVITSYDYAAPISEEGQITPLYRAIRNWIGSKQEWPNTPLPLPPNRTGIAINGITALRLPNFIKLLNSTHTKQQCIHSNGARPLNFEVFDRDHAFVWYSTVLQIGGSVLTIPVVKDHAYIFVDGKFKGNITVCDRTGCSQRVTINARAGQRLDILVENAGRLTYPLSKVDPKGILSPVILGGISVSNYWTQCGVSIDALYTAGSLLFEEAYLEQQLLKGSSSIEPPQPTYDEPAIYAAKFTTPDVDWRLAHTFFDSRGWGHGIAMVNGFNVGRYWPLLGPQMTLFVPGAVMKNENFVLLLELTGRQKSKSLQFDFLAQPLYNGEEERQFQKDQPLLERDDVSEDDEIVKNPVPSGYLRKYQMALAHTRRNRHQSEEHESAEAGVREKRMDFFSHF</sequence>
<evidence type="ECO:0000313" key="2">
    <source>
        <dbReference type="Proteomes" id="UP001497535"/>
    </source>
</evidence>
<organism evidence="1 2">
    <name type="scientific">Meloidogyne enterolobii</name>
    <name type="common">Root-knot nematode worm</name>
    <name type="synonym">Meloidogyne mayaguensis</name>
    <dbReference type="NCBI Taxonomy" id="390850"/>
    <lineage>
        <taxon>Eukaryota</taxon>
        <taxon>Metazoa</taxon>
        <taxon>Ecdysozoa</taxon>
        <taxon>Nematoda</taxon>
        <taxon>Chromadorea</taxon>
        <taxon>Rhabditida</taxon>
        <taxon>Tylenchina</taxon>
        <taxon>Tylenchomorpha</taxon>
        <taxon>Tylenchoidea</taxon>
        <taxon>Meloidogynidae</taxon>
        <taxon>Meloidogyninae</taxon>
        <taxon>Meloidogyne</taxon>
    </lineage>
</organism>
<comment type="caution">
    <text evidence="1">The sequence shown here is derived from an EMBL/GenBank/DDBJ whole genome shotgun (WGS) entry which is preliminary data.</text>
</comment>
<name>A0ACB0XUT0_MELEN</name>
<evidence type="ECO:0000313" key="1">
    <source>
        <dbReference type="EMBL" id="CAK5018546.1"/>
    </source>
</evidence>
<dbReference type="Proteomes" id="UP001497535">
    <property type="component" value="Unassembled WGS sequence"/>
</dbReference>
<protein>
    <submittedName>
        <fullName evidence="1">Uncharacterized protein</fullName>
    </submittedName>
</protein>
<dbReference type="EMBL" id="CAVMJV010000003">
    <property type="protein sequence ID" value="CAK5018546.1"/>
    <property type="molecule type" value="Genomic_DNA"/>
</dbReference>
<keyword evidence="2" id="KW-1185">Reference proteome</keyword>
<reference evidence="1" key="1">
    <citation type="submission" date="2023-11" db="EMBL/GenBank/DDBJ databases">
        <authorList>
            <person name="Poullet M."/>
        </authorList>
    </citation>
    <scope>NUCLEOTIDE SEQUENCE</scope>
    <source>
        <strain evidence="1">E1834</strain>
    </source>
</reference>
<gene>
    <name evidence="1" type="ORF">MENTE1834_LOCUS3858</name>
</gene>
<proteinExistence type="predicted"/>